<feature type="domain" description="AMP-binding enzyme C-terminal" evidence="2">
    <location>
        <begin position="440"/>
        <end position="515"/>
    </location>
</feature>
<dbReference type="InterPro" id="IPR020845">
    <property type="entry name" value="AMP-binding_CS"/>
</dbReference>
<dbReference type="InterPro" id="IPR045851">
    <property type="entry name" value="AMP-bd_C_sf"/>
</dbReference>
<accession>A0A0N9N8W6</accession>
<protein>
    <submittedName>
        <fullName evidence="3">Acyl-CoA synthetase</fullName>
    </submittedName>
</protein>
<dbReference type="AlphaFoldDB" id="A0A0N9N8W6"/>
<evidence type="ECO:0000313" key="3">
    <source>
        <dbReference type="EMBL" id="ALG83568.1"/>
    </source>
</evidence>
<evidence type="ECO:0000259" key="1">
    <source>
        <dbReference type="Pfam" id="PF00501"/>
    </source>
</evidence>
<sequence length="531" mass="56451">MTTGYSEQTAAAVAGARSYTVGDLLRRTALRLPGKTAIINGDVELTFAELDDAANRCANALAARGLAKGDRVALVSHNCWQFAVLNFAAARLGAILVPINFGLGADEIAFILDHSGASIVIAEDALAGTVGAALDASSRGEVVRGTIALAGTAPDGWEDVADWIAHDDGSAPTVLVGDDDPLRMMFTSGTESRPKGVLLSSKSLVSQYVSCIIDGGMTADDIEVHSLPLYHCAQLDCFLSVDVYLGATSIILPSPEPAGLLAAVEKHGATKLFCPPTVWISLLRHPDFDTRDLSSLRKGYYGASAMPVEVLREMGRRLPQVQLWNFYGQTEMSPLATILQPHEQFERAGSAGRAALNVETIVVDDDDNPVPTGEVGEIVHRSPHACLGYYNDEEKTAAAFRNGWFHSGDLGVIDADGYLSVVDRKKDMIKTGGENVASREVEEAIYLLDGVAEVAVFGVPHPKWIEAVTAVVVPKEGVTLTREQVDAHAAGLLAGYKRPKYVIFADALPKNPSGKILKKTLRVEHAGAAGA</sequence>
<dbReference type="OrthoDB" id="9803968at2"/>
<dbReference type="InterPro" id="IPR025110">
    <property type="entry name" value="AMP-bd_C"/>
</dbReference>
<gene>
    <name evidence="3" type="ORF">ACH46_02395</name>
</gene>
<dbReference type="PANTHER" id="PTHR43767">
    <property type="entry name" value="LONG-CHAIN-FATTY-ACID--COA LIGASE"/>
    <property type="match status" value="1"/>
</dbReference>
<keyword evidence="4" id="KW-1185">Reference proteome</keyword>
<feature type="domain" description="AMP-dependent synthetase/ligase" evidence="1">
    <location>
        <begin position="26"/>
        <end position="390"/>
    </location>
</feature>
<dbReference type="NCBIfam" id="NF006182">
    <property type="entry name" value="PRK08316.1"/>
    <property type="match status" value="1"/>
</dbReference>
<reference evidence="3 4" key="2">
    <citation type="journal article" date="2017" name="Int. J. Syst. Evol. Microbiol.">
        <title>Gordonia phthalatica sp. nov., a di-n-butyl phthalate-degrading bacterium isolated from activated sludge.</title>
        <authorList>
            <person name="Jin D."/>
            <person name="Kong X."/>
            <person name="Jia M."/>
            <person name="Yu X."/>
            <person name="Wang X."/>
            <person name="Zhuang X."/>
            <person name="Deng Y."/>
            <person name="Bai Z."/>
        </authorList>
    </citation>
    <scope>NUCLEOTIDE SEQUENCE [LARGE SCALE GENOMIC DNA]</scope>
    <source>
        <strain evidence="3 4">QH-11</strain>
    </source>
</reference>
<dbReference type="Gene3D" id="3.40.50.12780">
    <property type="entry name" value="N-terminal domain of ligase-like"/>
    <property type="match status" value="1"/>
</dbReference>
<dbReference type="RefSeq" id="WP_062391522.1">
    <property type="nucleotide sequence ID" value="NZ_CP011853.1"/>
</dbReference>
<dbReference type="CDD" id="cd17631">
    <property type="entry name" value="FACL_FadD13-like"/>
    <property type="match status" value="1"/>
</dbReference>
<dbReference type="PANTHER" id="PTHR43767:SF1">
    <property type="entry name" value="NONRIBOSOMAL PEPTIDE SYNTHASE PES1 (EUROFUNG)-RELATED"/>
    <property type="match status" value="1"/>
</dbReference>
<dbReference type="InterPro" id="IPR042099">
    <property type="entry name" value="ANL_N_sf"/>
</dbReference>
<dbReference type="PATRIC" id="fig|1136941.3.peg.479"/>
<dbReference type="PROSITE" id="PS00455">
    <property type="entry name" value="AMP_BINDING"/>
    <property type="match status" value="1"/>
</dbReference>
<dbReference type="Pfam" id="PF00501">
    <property type="entry name" value="AMP-binding"/>
    <property type="match status" value="1"/>
</dbReference>
<dbReference type="SUPFAM" id="SSF56801">
    <property type="entry name" value="Acetyl-CoA synthetase-like"/>
    <property type="match status" value="1"/>
</dbReference>
<dbReference type="GO" id="GO:0016878">
    <property type="term" value="F:acid-thiol ligase activity"/>
    <property type="evidence" value="ECO:0007669"/>
    <property type="project" value="UniProtKB-ARBA"/>
</dbReference>
<name>A0A0N9N8W6_9ACTN</name>
<dbReference type="KEGG" id="goq:ACH46_02395"/>
<dbReference type="InterPro" id="IPR050237">
    <property type="entry name" value="ATP-dep_AMP-bd_enzyme"/>
</dbReference>
<dbReference type="Proteomes" id="UP000063789">
    <property type="component" value="Chromosome"/>
</dbReference>
<dbReference type="InterPro" id="IPR000873">
    <property type="entry name" value="AMP-dep_synth/lig_dom"/>
</dbReference>
<dbReference type="STRING" id="1136941.ACH46_02395"/>
<evidence type="ECO:0000259" key="2">
    <source>
        <dbReference type="Pfam" id="PF13193"/>
    </source>
</evidence>
<proteinExistence type="predicted"/>
<evidence type="ECO:0000313" key="4">
    <source>
        <dbReference type="Proteomes" id="UP000063789"/>
    </source>
</evidence>
<dbReference type="Gene3D" id="3.30.300.30">
    <property type="match status" value="1"/>
</dbReference>
<dbReference type="Pfam" id="PF13193">
    <property type="entry name" value="AMP-binding_C"/>
    <property type="match status" value="1"/>
</dbReference>
<reference evidence="4" key="1">
    <citation type="submission" date="2015-06" db="EMBL/GenBank/DDBJ databases">
        <title>Complete genome sequence and metabolic analysis of phthalate degradation pathway in Gordonia sp. QH-11.</title>
        <authorList>
            <person name="Jin D."/>
            <person name="Kong X."/>
            <person name="Bai Z."/>
        </authorList>
    </citation>
    <scope>NUCLEOTIDE SEQUENCE [LARGE SCALE GENOMIC DNA]</scope>
    <source>
        <strain evidence="4">QH-11</strain>
    </source>
</reference>
<organism evidence="3 4">
    <name type="scientific">Gordonia phthalatica</name>
    <dbReference type="NCBI Taxonomy" id="1136941"/>
    <lineage>
        <taxon>Bacteria</taxon>
        <taxon>Bacillati</taxon>
        <taxon>Actinomycetota</taxon>
        <taxon>Actinomycetes</taxon>
        <taxon>Mycobacteriales</taxon>
        <taxon>Gordoniaceae</taxon>
        <taxon>Gordonia</taxon>
    </lineage>
</organism>
<dbReference type="EMBL" id="CP011853">
    <property type="protein sequence ID" value="ALG83568.1"/>
    <property type="molecule type" value="Genomic_DNA"/>
</dbReference>